<feature type="region of interest" description="Disordered" evidence="2">
    <location>
        <begin position="334"/>
        <end position="407"/>
    </location>
</feature>
<keyword evidence="5" id="KW-1185">Reference proteome</keyword>
<comment type="caution">
    <text evidence="4">The sequence shown here is derived from an EMBL/GenBank/DDBJ whole genome shotgun (WGS) entry which is preliminary data.</text>
</comment>
<protein>
    <submittedName>
        <fullName evidence="4">CBF-domain-containing protein</fullName>
    </submittedName>
</protein>
<reference evidence="4 5" key="1">
    <citation type="submission" date="2014-05" db="EMBL/GenBank/DDBJ databases">
        <title>Draft genome sequence of a rare smut relative, Tilletiaria anomala UBC 951.</title>
        <authorList>
            <consortium name="DOE Joint Genome Institute"/>
            <person name="Toome M."/>
            <person name="Kuo A."/>
            <person name="Henrissat B."/>
            <person name="Lipzen A."/>
            <person name="Tritt A."/>
            <person name="Yoshinaga Y."/>
            <person name="Zane M."/>
            <person name="Barry K."/>
            <person name="Grigoriev I.V."/>
            <person name="Spatafora J.W."/>
            <person name="Aimea M.C."/>
        </authorList>
    </citation>
    <scope>NUCLEOTIDE SEQUENCE [LARGE SCALE GENOMIC DNA]</scope>
    <source>
        <strain evidence="4 5">UBC 951</strain>
    </source>
</reference>
<dbReference type="OMA" id="HDDVRWF"/>
<dbReference type="Proteomes" id="UP000027361">
    <property type="component" value="Unassembled WGS sequence"/>
</dbReference>
<dbReference type="InterPro" id="IPR027193">
    <property type="entry name" value="Noc4"/>
</dbReference>
<accession>A0A066VTT9</accession>
<sequence>MPIAAEDKALCKAGPSSGAGKPVKAKAKKSDPVLAPVLALQQQLASSADLNPLQQLIELCVKFAKSVAASDSATAKGQTASVSTSEVASTLKAVHVCIQVLQRSFLTLLEADRIPLHSSIDERGCISSEGLELKNPEELVGRWLQGRWNAYVLLLCSLLGFETASGGAAEEGIRKEVLESLVALQVEASQSLTRQTHRRAMSNEGQESELAPLWAQSPWKPLMHALIFGSTPVECLKVDSDGGVRESFSLTSGKVLQDVRQKFADDLLENFDDVRYATCRDISGVLRSPPSHVAANEQLRSNALQLLVLLTAVPVQESDLNAFLLPNLASLRKPNKGKGKVKDGDKKRKFTEDGDSDEDEEPLEDWFSDSDEESGRPQDRTKKAKVGANGNAATGLGGAAVRSQKAAKNRRRRQGLPFYQAVHSLPQQKAAFSNAWLSLLLPGLAEGGASGPIGGEISLAQTHEVLLRLHIQILPHLVKPNMLLDWLVDCVDAGGATSLLALNGLFTLMIHHNLDYPAFYTKLYALLGSAESDGVAEASVSVKTTPSVLHMRYRSRFLRLLETFLSSTHLPSALVASFAKRLSRLALRAPPAAAVTLVPFIWSLLKRHPQCMQLIHRDFSASSTLGVGVAGGSAIEIDRFSAGPAGVADPFDPRKTDPTATHAIESSLWELASFGASLAAAQNAGRDPLAVQGLGGQSHWLHSVTTLSRILAEPFTRERYDLEDFLDITYGTLFDTETAPILKPNEKRRNPPPAPVLAYSLPGSHLKGSKTYRAFVTASALARAHNLETKEGKCEASDVENQPPQNQKALAASNDPMDLWVF</sequence>
<organism evidence="4 5">
    <name type="scientific">Tilletiaria anomala (strain ATCC 24038 / CBS 436.72 / UBC 951)</name>
    <dbReference type="NCBI Taxonomy" id="1037660"/>
    <lineage>
        <taxon>Eukaryota</taxon>
        <taxon>Fungi</taxon>
        <taxon>Dikarya</taxon>
        <taxon>Basidiomycota</taxon>
        <taxon>Ustilaginomycotina</taxon>
        <taxon>Exobasidiomycetes</taxon>
        <taxon>Georgefischeriales</taxon>
        <taxon>Tilletiariaceae</taxon>
        <taxon>Tilletiaria</taxon>
    </lineage>
</organism>
<dbReference type="PANTHER" id="PTHR12455:SF0">
    <property type="entry name" value="NUCLEOLAR COMPLEX PROTEIN 4 HOMOLOG"/>
    <property type="match status" value="1"/>
</dbReference>
<dbReference type="PANTHER" id="PTHR12455">
    <property type="entry name" value="NUCLEOLAR COMPLEX PROTEIN 4"/>
    <property type="match status" value="1"/>
</dbReference>
<feature type="compositionally biased region" description="Acidic residues" evidence="2">
    <location>
        <begin position="353"/>
        <end position="372"/>
    </location>
</feature>
<feature type="domain" description="CCAAT-binding factor" evidence="3">
    <location>
        <begin position="498"/>
        <end position="674"/>
    </location>
</feature>
<evidence type="ECO:0000256" key="2">
    <source>
        <dbReference type="SAM" id="MobiDB-lite"/>
    </source>
</evidence>
<feature type="compositionally biased region" description="Basic and acidic residues" evidence="2">
    <location>
        <begin position="340"/>
        <end position="352"/>
    </location>
</feature>
<name>A0A066VTT9_TILAU</name>
<proteinExistence type="inferred from homology"/>
<dbReference type="InterPro" id="IPR005612">
    <property type="entry name" value="CCAAT-binding_factor"/>
</dbReference>
<dbReference type="InParanoid" id="A0A066VTT9"/>
<dbReference type="EMBL" id="JMSN01000074">
    <property type="protein sequence ID" value="KDN41975.1"/>
    <property type="molecule type" value="Genomic_DNA"/>
</dbReference>
<dbReference type="AlphaFoldDB" id="A0A066VTT9"/>
<dbReference type="GO" id="GO:0032040">
    <property type="term" value="C:small-subunit processome"/>
    <property type="evidence" value="ECO:0007669"/>
    <property type="project" value="TreeGrafter"/>
</dbReference>
<dbReference type="GO" id="GO:0030692">
    <property type="term" value="C:Noc4p-Nop14p complex"/>
    <property type="evidence" value="ECO:0007669"/>
    <property type="project" value="TreeGrafter"/>
</dbReference>
<gene>
    <name evidence="4" type="ORF">K437DRAFT_258059</name>
</gene>
<comment type="similarity">
    <text evidence="1">Belongs to the CBF/MAK21 family.</text>
</comment>
<dbReference type="STRING" id="1037660.A0A066VTT9"/>
<dbReference type="GeneID" id="25264869"/>
<dbReference type="HOGENOM" id="CLU_015945_1_0_1"/>
<evidence type="ECO:0000256" key="1">
    <source>
        <dbReference type="ARBA" id="ARBA00007797"/>
    </source>
</evidence>
<evidence type="ECO:0000313" key="5">
    <source>
        <dbReference type="Proteomes" id="UP000027361"/>
    </source>
</evidence>
<feature type="region of interest" description="Disordered" evidence="2">
    <location>
        <begin position="792"/>
        <end position="817"/>
    </location>
</feature>
<evidence type="ECO:0000313" key="4">
    <source>
        <dbReference type="EMBL" id="KDN41975.1"/>
    </source>
</evidence>
<dbReference type="OrthoDB" id="10263185at2759"/>
<evidence type="ECO:0000259" key="3">
    <source>
        <dbReference type="Pfam" id="PF03914"/>
    </source>
</evidence>
<dbReference type="Pfam" id="PF03914">
    <property type="entry name" value="CBF"/>
    <property type="match status" value="1"/>
</dbReference>
<dbReference type="RefSeq" id="XP_013241910.1">
    <property type="nucleotide sequence ID" value="XM_013386456.1"/>
</dbReference>
<feature type="compositionally biased region" description="Polar residues" evidence="2">
    <location>
        <begin position="799"/>
        <end position="808"/>
    </location>
</feature>
<dbReference type="GO" id="GO:0042254">
    <property type="term" value="P:ribosome biogenesis"/>
    <property type="evidence" value="ECO:0007669"/>
    <property type="project" value="InterPro"/>
</dbReference>